<evidence type="ECO:0000313" key="1">
    <source>
        <dbReference type="EMBL" id="KRZ21776.1"/>
    </source>
</evidence>
<accession>A0A0V1IGK1</accession>
<proteinExistence type="predicted"/>
<dbReference type="Proteomes" id="UP000054805">
    <property type="component" value="Unassembled WGS sequence"/>
</dbReference>
<organism evidence="1 2">
    <name type="scientific">Trichinella pseudospiralis</name>
    <name type="common">Parasitic roundworm</name>
    <dbReference type="NCBI Taxonomy" id="6337"/>
    <lineage>
        <taxon>Eukaryota</taxon>
        <taxon>Metazoa</taxon>
        <taxon>Ecdysozoa</taxon>
        <taxon>Nematoda</taxon>
        <taxon>Enoplea</taxon>
        <taxon>Dorylaimia</taxon>
        <taxon>Trichinellida</taxon>
        <taxon>Trichinellidae</taxon>
        <taxon>Trichinella</taxon>
    </lineage>
</organism>
<dbReference type="AlphaFoldDB" id="A0A0V1IGK1"/>
<protein>
    <submittedName>
        <fullName evidence="1">Uncharacterized protein</fullName>
    </submittedName>
</protein>
<keyword evidence="2" id="KW-1185">Reference proteome</keyword>
<sequence>MLKQDHESRRVLINKLKHQRQFENTVAVCVLQICVAHLYLHSRGVWFTQASLTNGASFIRFNIIAAALSAACSQSQHRASLVREVKLFFQLKVILYLNRLSFFVKAFLSNPSSS</sequence>
<evidence type="ECO:0000313" key="2">
    <source>
        <dbReference type="Proteomes" id="UP000054805"/>
    </source>
</evidence>
<comment type="caution">
    <text evidence="1">The sequence shown here is derived from an EMBL/GenBank/DDBJ whole genome shotgun (WGS) entry which is preliminary data.</text>
</comment>
<dbReference type="EMBL" id="JYDS01000193">
    <property type="protein sequence ID" value="KRZ21776.1"/>
    <property type="molecule type" value="Genomic_DNA"/>
</dbReference>
<gene>
    <name evidence="1" type="ORF">T4B_8060</name>
</gene>
<reference evidence="1 2" key="1">
    <citation type="submission" date="2015-01" db="EMBL/GenBank/DDBJ databases">
        <title>Evolution of Trichinella species and genotypes.</title>
        <authorList>
            <person name="Korhonen P.K."/>
            <person name="Edoardo P."/>
            <person name="Giuseppe L.R."/>
            <person name="Gasser R.B."/>
        </authorList>
    </citation>
    <scope>NUCLEOTIDE SEQUENCE [LARGE SCALE GENOMIC DNA]</scope>
    <source>
        <strain evidence="1">ISS588</strain>
    </source>
</reference>
<name>A0A0V1IGK1_TRIPS</name>